<dbReference type="PANTHER" id="PTHR28152:SF2">
    <property type="entry name" value="N-TERMINAL OF MAOC-LIKE DEHYDRATASE DOMAIN-CONTAINING PROTEIN"/>
    <property type="match status" value="1"/>
</dbReference>
<dbReference type="InterPro" id="IPR052741">
    <property type="entry name" value="Mitochondrial_HTD2"/>
</dbReference>
<dbReference type="FunFam" id="3.10.129.10:FF:000103">
    <property type="entry name" value="WGS project CABT00000000 data, contig 2.1"/>
    <property type="match status" value="1"/>
</dbReference>
<organism evidence="1 2">
    <name type="scientific">Coleophoma cylindrospora</name>
    <dbReference type="NCBI Taxonomy" id="1849047"/>
    <lineage>
        <taxon>Eukaryota</taxon>
        <taxon>Fungi</taxon>
        <taxon>Dikarya</taxon>
        <taxon>Ascomycota</taxon>
        <taxon>Pezizomycotina</taxon>
        <taxon>Leotiomycetes</taxon>
        <taxon>Helotiales</taxon>
        <taxon>Dermateaceae</taxon>
        <taxon>Coleophoma</taxon>
    </lineage>
</organism>
<name>A0A3D8QKY7_9HELO</name>
<dbReference type="Gene3D" id="3.10.129.10">
    <property type="entry name" value="Hotdog Thioesterase"/>
    <property type="match status" value="1"/>
</dbReference>
<dbReference type="GO" id="GO:0005739">
    <property type="term" value="C:mitochondrion"/>
    <property type="evidence" value="ECO:0007669"/>
    <property type="project" value="TreeGrafter"/>
</dbReference>
<dbReference type="STRING" id="1849047.A0A3D8QKY7"/>
<dbReference type="AlphaFoldDB" id="A0A3D8QKY7"/>
<accession>A0A3D8QKY7</accession>
<dbReference type="SUPFAM" id="SSF54637">
    <property type="entry name" value="Thioesterase/thiol ester dehydrase-isomerase"/>
    <property type="match status" value="1"/>
</dbReference>
<dbReference type="PANTHER" id="PTHR28152">
    <property type="entry name" value="HYDROXYACYL-THIOESTER DEHYDRATASE TYPE 2, MITOCHONDRIAL"/>
    <property type="match status" value="1"/>
</dbReference>
<dbReference type="InterPro" id="IPR029069">
    <property type="entry name" value="HotDog_dom_sf"/>
</dbReference>
<reference evidence="1 2" key="1">
    <citation type="journal article" date="2018" name="IMA Fungus">
        <title>IMA Genome-F 9: Draft genome sequence of Annulohypoxylon stygium, Aspergillus mulundensis, Berkeleyomyces basicola (syn. Thielaviopsis basicola), Ceratocystis smalleyi, two Cercospora beticola strains, Coleophoma cylindrospora, Fusarium fracticaudum, Phialophora cf. hyalina, and Morchella septimelata.</title>
        <authorList>
            <person name="Wingfield B.D."/>
            <person name="Bills G.F."/>
            <person name="Dong Y."/>
            <person name="Huang W."/>
            <person name="Nel W.J."/>
            <person name="Swalarsk-Parry B.S."/>
            <person name="Vaghefi N."/>
            <person name="Wilken P.M."/>
            <person name="An Z."/>
            <person name="de Beer Z.W."/>
            <person name="De Vos L."/>
            <person name="Chen L."/>
            <person name="Duong T.A."/>
            <person name="Gao Y."/>
            <person name="Hammerbacher A."/>
            <person name="Kikkert J.R."/>
            <person name="Li Y."/>
            <person name="Li H."/>
            <person name="Li K."/>
            <person name="Li Q."/>
            <person name="Liu X."/>
            <person name="Ma X."/>
            <person name="Naidoo K."/>
            <person name="Pethybridge S.J."/>
            <person name="Sun J."/>
            <person name="Steenkamp E.T."/>
            <person name="van der Nest M.A."/>
            <person name="van Wyk S."/>
            <person name="Wingfield M.J."/>
            <person name="Xiong C."/>
            <person name="Yue Q."/>
            <person name="Zhang X."/>
        </authorList>
    </citation>
    <scope>NUCLEOTIDE SEQUENCE [LARGE SCALE GENOMIC DNA]</scope>
    <source>
        <strain evidence="1 2">BP6252</strain>
    </source>
</reference>
<keyword evidence="2" id="KW-1185">Reference proteome</keyword>
<dbReference type="Proteomes" id="UP000256645">
    <property type="component" value="Unassembled WGS sequence"/>
</dbReference>
<protein>
    <recommendedName>
        <fullName evidence="3">N-terminal of MaoC-like dehydratase domain-containing protein</fullName>
    </recommendedName>
</protein>
<dbReference type="OrthoDB" id="3257538at2759"/>
<evidence type="ECO:0000313" key="1">
    <source>
        <dbReference type="EMBL" id="RDW62462.1"/>
    </source>
</evidence>
<dbReference type="GO" id="GO:0019171">
    <property type="term" value="F:(3R)-hydroxyacyl-[acyl-carrier-protein] dehydratase activity"/>
    <property type="evidence" value="ECO:0007669"/>
    <property type="project" value="TreeGrafter"/>
</dbReference>
<sequence>MSFQIRRLLSASTRNIGNTSSQIASEFLTRVQYNGPLSSSQLLDGNQLQRLSQTLNRANLSPDQPFLTQAPPNGTPVPAGYHLAYFTPSALESGLGSDGSDRLVNPKAPFTRRMWAGGEITWMPGNLLKVGDIVTESTKFLSAVPKKTRLGEEMIIVGLEKSFENDQGLALVDRRDWVFRPEITDTVSLSHAGAAVPFPEGSHIRDFIHTPVSLFRFSALTFNAHKIHYSLPWCREVEGHRNLVVHGPLNLIQILDLWRDTRPKGSFAFPKSIKYRASSPVYAEEPYRIVLKDNGDGQHDVKIWTREGKVGMTATIQAF</sequence>
<proteinExistence type="predicted"/>
<gene>
    <name evidence="1" type="ORF">BP6252_11895</name>
</gene>
<dbReference type="EMBL" id="PDLM01000014">
    <property type="protein sequence ID" value="RDW62462.1"/>
    <property type="molecule type" value="Genomic_DNA"/>
</dbReference>
<comment type="caution">
    <text evidence="1">The sequence shown here is derived from an EMBL/GenBank/DDBJ whole genome shotgun (WGS) entry which is preliminary data.</text>
</comment>
<evidence type="ECO:0008006" key="3">
    <source>
        <dbReference type="Google" id="ProtNLM"/>
    </source>
</evidence>
<evidence type="ECO:0000313" key="2">
    <source>
        <dbReference type="Proteomes" id="UP000256645"/>
    </source>
</evidence>